<dbReference type="EMBL" id="VWZO01013400">
    <property type="protein sequence ID" value="NXH17640.1"/>
    <property type="molecule type" value="Genomic_DNA"/>
</dbReference>
<accession>A0A7K9HWY6</accession>
<evidence type="ECO:0000313" key="3">
    <source>
        <dbReference type="EMBL" id="NXH17640.1"/>
    </source>
</evidence>
<feature type="transmembrane region" description="Helical" evidence="1">
    <location>
        <begin position="192"/>
        <end position="217"/>
    </location>
</feature>
<dbReference type="PANTHER" id="PTHR10132:SF16">
    <property type="entry name" value="ALPHA-SARCOGLYCAN"/>
    <property type="match status" value="1"/>
</dbReference>
<gene>
    <name evidence="3" type="primary">Sgca</name>
    <name evidence="3" type="ORF">BUCCAP_R10248</name>
</gene>
<evidence type="ECO:0000256" key="1">
    <source>
        <dbReference type="SAM" id="Phobius"/>
    </source>
</evidence>
<organism evidence="3 4">
    <name type="scientific">Bucco capensis</name>
    <name type="common">collared puffbird</name>
    <dbReference type="NCBI Taxonomy" id="135168"/>
    <lineage>
        <taxon>Eukaryota</taxon>
        <taxon>Metazoa</taxon>
        <taxon>Chordata</taxon>
        <taxon>Craniata</taxon>
        <taxon>Vertebrata</taxon>
        <taxon>Euteleostomi</taxon>
        <taxon>Archelosauria</taxon>
        <taxon>Archosauria</taxon>
        <taxon>Dinosauria</taxon>
        <taxon>Saurischia</taxon>
        <taxon>Theropoda</taxon>
        <taxon>Coelurosauria</taxon>
        <taxon>Aves</taxon>
        <taxon>Neognathae</taxon>
        <taxon>Neoaves</taxon>
        <taxon>Telluraves</taxon>
        <taxon>Coraciimorphae</taxon>
        <taxon>Piciformes</taxon>
        <taxon>Bucconidae</taxon>
        <taxon>Bucco</taxon>
    </lineage>
</organism>
<dbReference type="OrthoDB" id="10019906at2759"/>
<dbReference type="InterPro" id="IPR008908">
    <property type="entry name" value="Sarcoglycan_alpha/epsilon"/>
</dbReference>
<keyword evidence="1" id="KW-0472">Membrane</keyword>
<proteinExistence type="predicted"/>
<feature type="non-terminal residue" evidence="3">
    <location>
        <position position="1"/>
    </location>
</feature>
<evidence type="ECO:0000259" key="2">
    <source>
        <dbReference type="Pfam" id="PF20989"/>
    </source>
</evidence>
<dbReference type="PANTHER" id="PTHR10132">
    <property type="entry name" value="ALPHA-/EPSILON-SARCOGLYCAN FAMILY MEMBER"/>
    <property type="match status" value="1"/>
</dbReference>
<comment type="caution">
    <text evidence="3">The sequence shown here is derived from an EMBL/GenBank/DDBJ whole genome shotgun (WGS) entry which is preliminary data.</text>
</comment>
<feature type="non-terminal residue" evidence="3">
    <location>
        <position position="219"/>
    </location>
</feature>
<name>A0A7K9HWY6_9PICI</name>
<dbReference type="Proteomes" id="UP000534107">
    <property type="component" value="Unassembled WGS sequence"/>
</dbReference>
<dbReference type="GO" id="GO:0016012">
    <property type="term" value="C:sarcoglycan complex"/>
    <property type="evidence" value="ECO:0007669"/>
    <property type="project" value="InterPro"/>
</dbReference>
<evidence type="ECO:0000313" key="4">
    <source>
        <dbReference type="Proteomes" id="UP000534107"/>
    </source>
</evidence>
<sequence>WHLQGLLLALQVLASNRHTYDTVAQHLIITISPAPDGEPPYQGEFLVGNRNVEELLPEATQELFLQATAGVWDQDDLHIINITSALDRGGRVPLPIQGHKEGVYVKVGSHGAFSACLLSAASPQSRFRCSLGHQPLANCYDTFSPHFTIHWCNLSLLQVLPSPTAPGPMWGSGVLEEGGDFQPPTEVTPQDFLPGFLVTLLVPLLVALLLCLLLGYLMC</sequence>
<keyword evidence="4" id="KW-1185">Reference proteome</keyword>
<dbReference type="Pfam" id="PF20989">
    <property type="entry name" value="Sarcoglycan_2_C"/>
    <property type="match status" value="1"/>
</dbReference>
<dbReference type="InterPro" id="IPR048347">
    <property type="entry name" value="Sarcoglycan_C"/>
</dbReference>
<reference evidence="3 4" key="1">
    <citation type="submission" date="2019-09" db="EMBL/GenBank/DDBJ databases">
        <title>Bird 10,000 Genomes (B10K) Project - Family phase.</title>
        <authorList>
            <person name="Zhang G."/>
        </authorList>
    </citation>
    <scope>NUCLEOTIDE SEQUENCE [LARGE SCALE GENOMIC DNA]</scope>
    <source>
        <strain evidence="3">B10K-DU-001-16</strain>
        <tissue evidence="3">Muscle</tissue>
    </source>
</reference>
<dbReference type="AlphaFoldDB" id="A0A7K9HWY6"/>
<feature type="domain" description="Sarcoglycan alpha/epsilon second" evidence="2">
    <location>
        <begin position="40"/>
        <end position="156"/>
    </location>
</feature>
<keyword evidence="1" id="KW-0812">Transmembrane</keyword>
<keyword evidence="1" id="KW-1133">Transmembrane helix</keyword>
<protein>
    <submittedName>
        <fullName evidence="3">SGCA protein</fullName>
    </submittedName>
</protein>